<feature type="signal peptide" evidence="1">
    <location>
        <begin position="1"/>
        <end position="24"/>
    </location>
</feature>
<dbReference type="PROSITE" id="PS51257">
    <property type="entry name" value="PROKAR_LIPOPROTEIN"/>
    <property type="match status" value="1"/>
</dbReference>
<reference evidence="2 3" key="1">
    <citation type="submission" date="2018-10" db="EMBL/GenBank/DDBJ databases">
        <title>A high-quality apple genome assembly.</title>
        <authorList>
            <person name="Hu J."/>
        </authorList>
    </citation>
    <scope>NUCLEOTIDE SEQUENCE [LARGE SCALE GENOMIC DNA]</scope>
    <source>
        <strain evidence="3">cv. HFTH1</strain>
        <tissue evidence="2">Young leaf</tissue>
    </source>
</reference>
<evidence type="ECO:0000313" key="2">
    <source>
        <dbReference type="EMBL" id="RXH99238.1"/>
    </source>
</evidence>
<evidence type="ECO:0008006" key="4">
    <source>
        <dbReference type="Google" id="ProtNLM"/>
    </source>
</evidence>
<keyword evidence="1" id="KW-0732">Signal</keyword>
<evidence type="ECO:0000256" key="1">
    <source>
        <dbReference type="SAM" id="SignalP"/>
    </source>
</evidence>
<name>A0A498JTP7_MALDO</name>
<evidence type="ECO:0000313" key="3">
    <source>
        <dbReference type="Proteomes" id="UP000290289"/>
    </source>
</evidence>
<organism evidence="2 3">
    <name type="scientific">Malus domestica</name>
    <name type="common">Apple</name>
    <name type="synonym">Pyrus malus</name>
    <dbReference type="NCBI Taxonomy" id="3750"/>
    <lineage>
        <taxon>Eukaryota</taxon>
        <taxon>Viridiplantae</taxon>
        <taxon>Streptophyta</taxon>
        <taxon>Embryophyta</taxon>
        <taxon>Tracheophyta</taxon>
        <taxon>Spermatophyta</taxon>
        <taxon>Magnoliopsida</taxon>
        <taxon>eudicotyledons</taxon>
        <taxon>Gunneridae</taxon>
        <taxon>Pentapetalae</taxon>
        <taxon>rosids</taxon>
        <taxon>fabids</taxon>
        <taxon>Rosales</taxon>
        <taxon>Rosaceae</taxon>
        <taxon>Amygdaloideae</taxon>
        <taxon>Maleae</taxon>
        <taxon>Malus</taxon>
    </lineage>
</organism>
<comment type="caution">
    <text evidence="2">The sequence shown here is derived from an EMBL/GenBank/DDBJ whole genome shotgun (WGS) entry which is preliminary data.</text>
</comment>
<dbReference type="EMBL" id="RDQH01000331">
    <property type="protein sequence ID" value="RXH99238.1"/>
    <property type="molecule type" value="Genomic_DNA"/>
</dbReference>
<sequence>MVSRWGPPCFTFFVFSGLPLSSLSSLSCVSLSDLISLPCCNSFSLSNTQPRHLLRTSPSQPLQFPFGEHRPFRGHFRTNYSELASVSYTHLNLTQFPATSEAFEAFSG</sequence>
<gene>
    <name evidence="2" type="ORF">DVH24_011563</name>
</gene>
<feature type="chain" id="PRO_5019854055" description="Secreted protein" evidence="1">
    <location>
        <begin position="25"/>
        <end position="108"/>
    </location>
</feature>
<accession>A0A498JTP7</accession>
<keyword evidence="3" id="KW-1185">Reference proteome</keyword>
<dbReference type="AlphaFoldDB" id="A0A498JTP7"/>
<protein>
    <recommendedName>
        <fullName evidence="4">Secreted protein</fullName>
    </recommendedName>
</protein>
<dbReference type="Proteomes" id="UP000290289">
    <property type="component" value="Chromosome 5"/>
</dbReference>
<proteinExistence type="predicted"/>